<evidence type="ECO:0000256" key="1">
    <source>
        <dbReference type="SAM" id="MobiDB-lite"/>
    </source>
</evidence>
<evidence type="ECO:0000313" key="4">
    <source>
        <dbReference type="Proteomes" id="UP001370348"/>
    </source>
</evidence>
<feature type="region of interest" description="Disordered" evidence="1">
    <location>
        <begin position="1"/>
        <end position="29"/>
    </location>
</feature>
<feature type="region of interest" description="Disordered" evidence="1">
    <location>
        <begin position="36"/>
        <end position="55"/>
    </location>
</feature>
<proteinExistence type="predicted"/>
<dbReference type="EMBL" id="CP089984">
    <property type="protein sequence ID" value="WXB14353.1"/>
    <property type="molecule type" value="Genomic_DNA"/>
</dbReference>
<evidence type="ECO:0000313" key="3">
    <source>
        <dbReference type="EMBL" id="WXB14353.1"/>
    </source>
</evidence>
<name>A0ABZ2LWX7_9BACT</name>
<organism evidence="3 4">
    <name type="scientific">Pendulispora albinea</name>
    <dbReference type="NCBI Taxonomy" id="2741071"/>
    <lineage>
        <taxon>Bacteria</taxon>
        <taxon>Pseudomonadati</taxon>
        <taxon>Myxococcota</taxon>
        <taxon>Myxococcia</taxon>
        <taxon>Myxococcales</taxon>
        <taxon>Sorangiineae</taxon>
        <taxon>Pendulisporaceae</taxon>
        <taxon>Pendulispora</taxon>
    </lineage>
</organism>
<evidence type="ECO:0000256" key="2">
    <source>
        <dbReference type="SAM" id="Phobius"/>
    </source>
</evidence>
<sequence length="109" mass="11580">MTDDPTPKPDAASAPESHDSVSDAALDEQERSMRSLFASMSSMSAPDAPRPPLLLPGVQRKLRERSRGKFFGDGWSTSPSRASYGVVALIMLLIIAIAYFALGPTGLSG</sequence>
<keyword evidence="2" id="KW-1133">Transmembrane helix</keyword>
<keyword evidence="2" id="KW-0812">Transmembrane</keyword>
<protein>
    <recommendedName>
        <fullName evidence="5">DUF3040 domain-containing protein</fullName>
    </recommendedName>
</protein>
<feature type="transmembrane region" description="Helical" evidence="2">
    <location>
        <begin position="82"/>
        <end position="102"/>
    </location>
</feature>
<evidence type="ECO:0008006" key="5">
    <source>
        <dbReference type="Google" id="ProtNLM"/>
    </source>
</evidence>
<dbReference type="RefSeq" id="WP_394823973.1">
    <property type="nucleotide sequence ID" value="NZ_CP089984.1"/>
</dbReference>
<dbReference type="Proteomes" id="UP001370348">
    <property type="component" value="Chromosome"/>
</dbReference>
<accession>A0ABZ2LWX7</accession>
<reference evidence="3 4" key="1">
    <citation type="submission" date="2021-12" db="EMBL/GenBank/DDBJ databases">
        <title>Discovery of the Pendulisporaceae a myxobacterial family with distinct sporulation behavior and unique specialized metabolism.</title>
        <authorList>
            <person name="Garcia R."/>
            <person name="Popoff A."/>
            <person name="Bader C.D."/>
            <person name="Loehr J."/>
            <person name="Walesch S."/>
            <person name="Walt C."/>
            <person name="Boldt J."/>
            <person name="Bunk B."/>
            <person name="Haeckl F.J.F.P.J."/>
            <person name="Gunesch A.P."/>
            <person name="Birkelbach J."/>
            <person name="Nuebel U."/>
            <person name="Pietschmann T."/>
            <person name="Bach T."/>
            <person name="Mueller R."/>
        </authorList>
    </citation>
    <scope>NUCLEOTIDE SEQUENCE [LARGE SCALE GENOMIC DNA]</scope>
    <source>
        <strain evidence="3 4">MSr11954</strain>
    </source>
</reference>
<gene>
    <name evidence="3" type="ORF">LZC94_41825</name>
</gene>
<feature type="compositionally biased region" description="Low complexity" evidence="1">
    <location>
        <begin position="38"/>
        <end position="47"/>
    </location>
</feature>
<keyword evidence="2" id="KW-0472">Membrane</keyword>
<keyword evidence="4" id="KW-1185">Reference proteome</keyword>